<dbReference type="GO" id="GO:0016020">
    <property type="term" value="C:membrane"/>
    <property type="evidence" value="ECO:0007669"/>
    <property type="project" value="TreeGrafter"/>
</dbReference>
<reference evidence="3 4" key="1">
    <citation type="journal article" date="2017" name="Genome Announc.">
        <title>Draft Genome Sequence of Romboutsia weinsteinii sp. nov. Strain CCRI-19649(T) Isolated from Surface Water.</title>
        <authorList>
            <person name="Maheux A.F."/>
            <person name="Boudreau D.K."/>
            <person name="Berube E."/>
            <person name="Boissinot M."/>
            <person name="Cantin P."/>
            <person name="Raymond F."/>
            <person name="Corbeil J."/>
            <person name="Omar R.F."/>
            <person name="Bergeron M.G."/>
        </authorList>
    </citation>
    <scope>NUCLEOTIDE SEQUENCE [LARGE SCALE GENOMIC DNA]</scope>
    <source>
        <strain evidence="3 4">CCRI-19649</strain>
    </source>
</reference>
<feature type="domain" description="AB hydrolase-1" evidence="2">
    <location>
        <begin position="25"/>
        <end position="255"/>
    </location>
</feature>
<dbReference type="GO" id="GO:0016787">
    <property type="term" value="F:hydrolase activity"/>
    <property type="evidence" value="ECO:0007669"/>
    <property type="project" value="UniProtKB-KW"/>
</dbReference>
<dbReference type="EMBL" id="NOJY02000002">
    <property type="protein sequence ID" value="RDY29358.1"/>
    <property type="molecule type" value="Genomic_DNA"/>
</dbReference>
<dbReference type="Proteomes" id="UP000215694">
    <property type="component" value="Unassembled WGS sequence"/>
</dbReference>
<dbReference type="PANTHER" id="PTHR43798">
    <property type="entry name" value="MONOACYLGLYCEROL LIPASE"/>
    <property type="match status" value="1"/>
</dbReference>
<dbReference type="Pfam" id="PF00561">
    <property type="entry name" value="Abhydrolase_1"/>
    <property type="match status" value="1"/>
</dbReference>
<dbReference type="PANTHER" id="PTHR43798:SF31">
    <property type="entry name" value="AB HYDROLASE SUPERFAMILY PROTEIN YCLE"/>
    <property type="match status" value="1"/>
</dbReference>
<dbReference type="InterPro" id="IPR000639">
    <property type="entry name" value="Epox_hydrolase-like"/>
</dbReference>
<dbReference type="OrthoDB" id="9773293at2"/>
<dbReference type="PRINTS" id="PR00412">
    <property type="entry name" value="EPOXHYDRLASE"/>
</dbReference>
<organism evidence="3 4">
    <name type="scientific">Romboutsia weinsteinii</name>
    <dbReference type="NCBI Taxonomy" id="2020949"/>
    <lineage>
        <taxon>Bacteria</taxon>
        <taxon>Bacillati</taxon>
        <taxon>Bacillota</taxon>
        <taxon>Clostridia</taxon>
        <taxon>Peptostreptococcales</taxon>
        <taxon>Peptostreptococcaceae</taxon>
        <taxon>Romboutsia</taxon>
    </lineage>
</organism>
<name>A0A371J9L8_9FIRM</name>
<keyword evidence="1 3" id="KW-0378">Hydrolase</keyword>
<dbReference type="InterPro" id="IPR000073">
    <property type="entry name" value="AB_hydrolase_1"/>
</dbReference>
<protein>
    <submittedName>
        <fullName evidence="3">Alpha/beta hydrolase</fullName>
    </submittedName>
</protein>
<comment type="caution">
    <text evidence="3">The sequence shown here is derived from an EMBL/GenBank/DDBJ whole genome shotgun (WGS) entry which is preliminary data.</text>
</comment>
<dbReference type="InterPro" id="IPR029058">
    <property type="entry name" value="AB_hydrolase_fold"/>
</dbReference>
<dbReference type="Gene3D" id="3.40.50.1820">
    <property type="entry name" value="alpha/beta hydrolase"/>
    <property type="match status" value="1"/>
</dbReference>
<dbReference type="SUPFAM" id="SSF53474">
    <property type="entry name" value="alpha/beta-Hydrolases"/>
    <property type="match status" value="1"/>
</dbReference>
<sequence>MRYYIKVEKNVKIYVEDLNPECSKTILFVHGWPLNHNAYEYQLNVLSRLEYRCVAIDLRGYGKSDRPSSGYFYDTMAKDIFNVIEALQLKNVTLVGHSMGGAISIKYVSNYNSHNVSRLCLIGAAAPQWVKDKNWQYGYTGEEVDSFIEQSYNDRPKFIRSVADLFFYQYTSQPFIDWFCDLCLAASGWSTTQSLMALRDESLLNDLGNVNIPTLILHGLHDKVCPFEFGQYMNQAIKNSRLVPLTESGHAAFYEQRDKVNEEIINFINNC</sequence>
<evidence type="ECO:0000313" key="3">
    <source>
        <dbReference type="EMBL" id="RDY29358.1"/>
    </source>
</evidence>
<dbReference type="RefSeq" id="WP_094367977.1">
    <property type="nucleotide sequence ID" value="NZ_NOJY02000002.1"/>
</dbReference>
<evidence type="ECO:0000313" key="4">
    <source>
        <dbReference type="Proteomes" id="UP000215694"/>
    </source>
</evidence>
<accession>A0A371J9L8</accession>
<proteinExistence type="predicted"/>
<evidence type="ECO:0000259" key="2">
    <source>
        <dbReference type="Pfam" id="PF00561"/>
    </source>
</evidence>
<evidence type="ECO:0000256" key="1">
    <source>
        <dbReference type="ARBA" id="ARBA00022801"/>
    </source>
</evidence>
<dbReference type="AlphaFoldDB" id="A0A371J9L8"/>
<dbReference type="InterPro" id="IPR050266">
    <property type="entry name" value="AB_hydrolase_sf"/>
</dbReference>
<gene>
    <name evidence="3" type="ORF">CHL78_001270</name>
</gene>
<keyword evidence="4" id="KW-1185">Reference proteome</keyword>
<dbReference type="PRINTS" id="PR00111">
    <property type="entry name" value="ABHYDROLASE"/>
</dbReference>